<evidence type="ECO:0008006" key="2">
    <source>
        <dbReference type="Google" id="ProtNLM"/>
    </source>
</evidence>
<reference evidence="1" key="1">
    <citation type="journal article" date="2007" name="PLoS ONE">
        <title>The first genome sequence of an elite grapevine cultivar (Pinot noir Vitis vinifera L.): coping with a highly heterozygous genome.</title>
        <authorList>
            <person name="Velasco R."/>
            <person name="Zharkikh A."/>
            <person name="Troggio M."/>
            <person name="Cartwright D.A."/>
            <person name="Cestaro A."/>
            <person name="Pruss D."/>
            <person name="Pindo M."/>
            <person name="FitzGerald L.M."/>
            <person name="Vezzulli S."/>
            <person name="Reid J."/>
            <person name="Malacarne G."/>
            <person name="Iliev D."/>
            <person name="Coppola G."/>
            <person name="Wardell B."/>
            <person name="Micheletti D."/>
            <person name="Macalma T."/>
            <person name="Facci M."/>
            <person name="Mitchell J.T."/>
            <person name="Perazzolli M."/>
            <person name="Eldredge G."/>
            <person name="Gatto P."/>
            <person name="Oyzerski R."/>
            <person name="Moretto M."/>
            <person name="Gutin N."/>
            <person name="Stefanini M."/>
            <person name="Chen Y."/>
            <person name="Segala C."/>
            <person name="Davenport C."/>
            <person name="Dematte L."/>
            <person name="Mraz A."/>
            <person name="Battilana J."/>
            <person name="Stormo K."/>
            <person name="Costa F."/>
            <person name="Tao Q."/>
            <person name="Si-Ammour A."/>
            <person name="Harkins T."/>
            <person name="Lackey A."/>
            <person name="Perbost C."/>
            <person name="Taillon B."/>
            <person name="Stella A."/>
            <person name="Solovyev V."/>
            <person name="Fawcett J.A."/>
            <person name="Sterck L."/>
            <person name="Vandepoele K."/>
            <person name="Grando S.M."/>
            <person name="Toppo S."/>
            <person name="Moser C."/>
            <person name="Lanchbury J."/>
            <person name="Bogden R."/>
            <person name="Skolnick M."/>
            <person name="Sgaramella V."/>
            <person name="Bhatnagar S.K."/>
            <person name="Fontana P."/>
            <person name="Gutin A."/>
            <person name="Van de Peer Y."/>
            <person name="Salamini F."/>
            <person name="Viola R."/>
        </authorList>
    </citation>
    <scope>NUCLEOTIDE SEQUENCE</scope>
</reference>
<proteinExistence type="predicted"/>
<gene>
    <name evidence="1" type="ORF">VITISV_041879</name>
</gene>
<evidence type="ECO:0000313" key="1">
    <source>
        <dbReference type="EMBL" id="CAN62534.1"/>
    </source>
</evidence>
<name>A5AJM5_VITVI</name>
<sequence length="263" mass="30093">MADTHGRRNLMARIKINGTWFIEENEIKEAMEFVKDEVMGFFKEFYNQGRFVKSLNATFLVLIPKKGSVKDLRDFRLISLVLANRLKVVVAKVISKAQNAFVKGRQILDVVLITNEAIDSISKSNDYAILCKRDMGKAMVMLVLLVSGHFRLRINLDKNELIPMGRVDNVEELVFEFGCKMGSLPSSYLGLPLGSPFKSMSTWDGVEEMFCKRLAMWKRQYISKGGRITLSRSTLSSLAISFMSLLCMPRMVRLRLEQIQRDF</sequence>
<organism evidence="1">
    <name type="scientific">Vitis vinifera</name>
    <name type="common">Grape</name>
    <dbReference type="NCBI Taxonomy" id="29760"/>
    <lineage>
        <taxon>Eukaryota</taxon>
        <taxon>Viridiplantae</taxon>
        <taxon>Streptophyta</taxon>
        <taxon>Embryophyta</taxon>
        <taxon>Tracheophyta</taxon>
        <taxon>Spermatophyta</taxon>
        <taxon>Magnoliopsida</taxon>
        <taxon>eudicotyledons</taxon>
        <taxon>Gunneridae</taxon>
        <taxon>Pentapetalae</taxon>
        <taxon>rosids</taxon>
        <taxon>Vitales</taxon>
        <taxon>Vitaceae</taxon>
        <taxon>Viteae</taxon>
        <taxon>Vitis</taxon>
    </lineage>
</organism>
<dbReference type="AlphaFoldDB" id="A5AJM5"/>
<protein>
    <recommendedName>
        <fullName evidence="2">Reverse transcriptase domain-containing protein</fullName>
    </recommendedName>
</protein>
<dbReference type="PANTHER" id="PTHR33116">
    <property type="entry name" value="REVERSE TRANSCRIPTASE ZINC-BINDING DOMAIN-CONTAINING PROTEIN-RELATED-RELATED"/>
    <property type="match status" value="1"/>
</dbReference>
<accession>A5AJM5</accession>
<dbReference type="PANTHER" id="PTHR33116:SF78">
    <property type="entry name" value="OS12G0587133 PROTEIN"/>
    <property type="match status" value="1"/>
</dbReference>
<dbReference type="EMBL" id="AM428300">
    <property type="protein sequence ID" value="CAN62534.1"/>
    <property type="molecule type" value="Genomic_DNA"/>
</dbReference>